<feature type="transmembrane region" description="Helical" evidence="1">
    <location>
        <begin position="144"/>
        <end position="165"/>
    </location>
</feature>
<feature type="transmembrane region" description="Helical" evidence="1">
    <location>
        <begin position="100"/>
        <end position="123"/>
    </location>
</feature>
<gene>
    <name evidence="2" type="ORF">RFI_07988</name>
</gene>
<keyword evidence="1" id="KW-1133">Transmembrane helix</keyword>
<evidence type="ECO:0000313" key="3">
    <source>
        <dbReference type="Proteomes" id="UP000023152"/>
    </source>
</evidence>
<proteinExistence type="predicted"/>
<protein>
    <submittedName>
        <fullName evidence="2">Uncharacterized protein</fullName>
    </submittedName>
</protein>
<keyword evidence="1" id="KW-0472">Membrane</keyword>
<feature type="transmembrane region" description="Helical" evidence="1">
    <location>
        <begin position="59"/>
        <end position="80"/>
    </location>
</feature>
<sequence>MSEDEEESKGEKKESVDNEKIKQEMDLLFVFFCIKKKKQMTNKQKQTNKQKTQKRSDTCSFWGFLFFLFFTATQGYFIGITVDLFETLRNPFRNPNNTPWAIHFVIWVWAFGINFLISLAGAFRYRSNLNMCATCNTGEELNPYNVLLMYAPLGLGGFLGTIAIFKTCSSLRGAVRETLGPRILSIRQQLFVVITFTFCTVVTLAPLAVFTGAKF</sequence>
<evidence type="ECO:0000256" key="1">
    <source>
        <dbReference type="SAM" id="Phobius"/>
    </source>
</evidence>
<name>X6NTP4_RETFI</name>
<accession>X6NTP4</accession>
<dbReference type="EMBL" id="ASPP01006233">
    <property type="protein sequence ID" value="ETO29139.1"/>
    <property type="molecule type" value="Genomic_DNA"/>
</dbReference>
<keyword evidence="3" id="KW-1185">Reference proteome</keyword>
<feature type="non-terminal residue" evidence="2">
    <location>
        <position position="215"/>
    </location>
</feature>
<organism evidence="2 3">
    <name type="scientific">Reticulomyxa filosa</name>
    <dbReference type="NCBI Taxonomy" id="46433"/>
    <lineage>
        <taxon>Eukaryota</taxon>
        <taxon>Sar</taxon>
        <taxon>Rhizaria</taxon>
        <taxon>Retaria</taxon>
        <taxon>Foraminifera</taxon>
        <taxon>Monothalamids</taxon>
        <taxon>Reticulomyxidae</taxon>
        <taxon>Reticulomyxa</taxon>
    </lineage>
</organism>
<feature type="transmembrane region" description="Helical" evidence="1">
    <location>
        <begin position="190"/>
        <end position="210"/>
    </location>
</feature>
<dbReference type="AlphaFoldDB" id="X6NTP4"/>
<keyword evidence="1" id="KW-0812">Transmembrane</keyword>
<evidence type="ECO:0000313" key="2">
    <source>
        <dbReference type="EMBL" id="ETO29139.1"/>
    </source>
</evidence>
<comment type="caution">
    <text evidence="2">The sequence shown here is derived from an EMBL/GenBank/DDBJ whole genome shotgun (WGS) entry which is preliminary data.</text>
</comment>
<dbReference type="Gene3D" id="1.20.1070.10">
    <property type="entry name" value="Rhodopsin 7-helix transmembrane proteins"/>
    <property type="match status" value="1"/>
</dbReference>
<dbReference type="Proteomes" id="UP000023152">
    <property type="component" value="Unassembled WGS sequence"/>
</dbReference>
<reference evidence="2 3" key="1">
    <citation type="journal article" date="2013" name="Curr. Biol.">
        <title>The Genome of the Foraminiferan Reticulomyxa filosa.</title>
        <authorList>
            <person name="Glockner G."/>
            <person name="Hulsmann N."/>
            <person name="Schleicher M."/>
            <person name="Noegel A.A."/>
            <person name="Eichinger L."/>
            <person name="Gallinger C."/>
            <person name="Pawlowski J."/>
            <person name="Sierra R."/>
            <person name="Euteneuer U."/>
            <person name="Pillet L."/>
            <person name="Moustafa A."/>
            <person name="Platzer M."/>
            <person name="Groth M."/>
            <person name="Szafranski K."/>
            <person name="Schliwa M."/>
        </authorList>
    </citation>
    <scope>NUCLEOTIDE SEQUENCE [LARGE SCALE GENOMIC DNA]</scope>
</reference>